<accession>A0A0F8YZ49</accession>
<dbReference type="AlphaFoldDB" id="A0A0F8YZ49"/>
<proteinExistence type="predicted"/>
<dbReference type="SUPFAM" id="SSF52402">
    <property type="entry name" value="Adenine nucleotide alpha hydrolases-like"/>
    <property type="match status" value="1"/>
</dbReference>
<dbReference type="InterPro" id="IPR014729">
    <property type="entry name" value="Rossmann-like_a/b/a_fold"/>
</dbReference>
<dbReference type="Gene3D" id="3.40.50.620">
    <property type="entry name" value="HUPs"/>
    <property type="match status" value="1"/>
</dbReference>
<name>A0A0F8YZ49_9ZZZZ</name>
<protein>
    <recommendedName>
        <fullName evidence="1">Phosphoadenosine phosphosulphate reductase domain-containing protein</fullName>
    </recommendedName>
</protein>
<dbReference type="Pfam" id="PF01507">
    <property type="entry name" value="PAPS_reduct"/>
    <property type="match status" value="1"/>
</dbReference>
<feature type="non-terminal residue" evidence="2">
    <location>
        <position position="81"/>
    </location>
</feature>
<gene>
    <name evidence="2" type="ORF">LCGC14_3035340</name>
</gene>
<dbReference type="GO" id="GO:0003824">
    <property type="term" value="F:catalytic activity"/>
    <property type="evidence" value="ECO:0007669"/>
    <property type="project" value="InterPro"/>
</dbReference>
<dbReference type="InterPro" id="IPR002500">
    <property type="entry name" value="PAPS_reduct_dom"/>
</dbReference>
<organism evidence="2">
    <name type="scientific">marine sediment metagenome</name>
    <dbReference type="NCBI Taxonomy" id="412755"/>
    <lineage>
        <taxon>unclassified sequences</taxon>
        <taxon>metagenomes</taxon>
        <taxon>ecological metagenomes</taxon>
    </lineage>
</organism>
<evidence type="ECO:0000313" key="2">
    <source>
        <dbReference type="EMBL" id="KKK59344.1"/>
    </source>
</evidence>
<evidence type="ECO:0000259" key="1">
    <source>
        <dbReference type="Pfam" id="PF01507"/>
    </source>
</evidence>
<sequence length="81" mass="9220">MEDKVEHAKNLIEDAVRNHQRIAVACSFGKDSMVTIHLAREVDPNIKIFSIMTPYKPGETLDYLKKMNKRMNLGATVYIVA</sequence>
<reference evidence="2" key="1">
    <citation type="journal article" date="2015" name="Nature">
        <title>Complex archaea that bridge the gap between prokaryotes and eukaryotes.</title>
        <authorList>
            <person name="Spang A."/>
            <person name="Saw J.H."/>
            <person name="Jorgensen S.L."/>
            <person name="Zaremba-Niedzwiedzka K."/>
            <person name="Martijn J."/>
            <person name="Lind A.E."/>
            <person name="van Eijk R."/>
            <person name="Schleper C."/>
            <person name="Guy L."/>
            <person name="Ettema T.J."/>
        </authorList>
    </citation>
    <scope>NUCLEOTIDE SEQUENCE</scope>
</reference>
<comment type="caution">
    <text evidence="2">The sequence shown here is derived from an EMBL/GenBank/DDBJ whole genome shotgun (WGS) entry which is preliminary data.</text>
</comment>
<dbReference type="EMBL" id="LAZR01063525">
    <property type="protein sequence ID" value="KKK59344.1"/>
    <property type="molecule type" value="Genomic_DNA"/>
</dbReference>
<feature type="domain" description="Phosphoadenosine phosphosulphate reductase" evidence="1">
    <location>
        <begin position="22"/>
        <end position="77"/>
    </location>
</feature>